<dbReference type="EMBL" id="JBHSRF010000011">
    <property type="protein sequence ID" value="MFC6081756.1"/>
    <property type="molecule type" value="Genomic_DNA"/>
</dbReference>
<dbReference type="RefSeq" id="WP_380750314.1">
    <property type="nucleotide sequence ID" value="NZ_JBHSRF010000011.1"/>
</dbReference>
<gene>
    <name evidence="1" type="ORF">ACFP1K_11360</name>
</gene>
<evidence type="ECO:0000313" key="1">
    <source>
        <dbReference type="EMBL" id="MFC6081756.1"/>
    </source>
</evidence>
<sequence length="146" mass="15796">MRDEMDPIVLAAGSALITAIATDAWEQARTGVVSLWRRARPEEALAVERELTEARAEMLASRAEGTPEIEVTLAEAWQIRLQRLVRQDPALAAELRRLLDDVLVPAPPAEPPPAAPATTIVLNATATASGNARVYQSAGDQHITER</sequence>
<evidence type="ECO:0000313" key="2">
    <source>
        <dbReference type="Proteomes" id="UP001596137"/>
    </source>
</evidence>
<proteinExistence type="predicted"/>
<name>A0ABW1NFE7_9ACTN</name>
<accession>A0ABW1NFE7</accession>
<dbReference type="Proteomes" id="UP001596137">
    <property type="component" value="Unassembled WGS sequence"/>
</dbReference>
<organism evidence="1 2">
    <name type="scientific">Sphaerisporangium aureirubrum</name>
    <dbReference type="NCBI Taxonomy" id="1544736"/>
    <lineage>
        <taxon>Bacteria</taxon>
        <taxon>Bacillati</taxon>
        <taxon>Actinomycetota</taxon>
        <taxon>Actinomycetes</taxon>
        <taxon>Streptosporangiales</taxon>
        <taxon>Streptosporangiaceae</taxon>
        <taxon>Sphaerisporangium</taxon>
    </lineage>
</organism>
<comment type="caution">
    <text evidence="1">The sequence shown here is derived from an EMBL/GenBank/DDBJ whole genome shotgun (WGS) entry which is preliminary data.</text>
</comment>
<reference evidence="2" key="1">
    <citation type="journal article" date="2019" name="Int. J. Syst. Evol. Microbiol.">
        <title>The Global Catalogue of Microorganisms (GCM) 10K type strain sequencing project: providing services to taxonomists for standard genome sequencing and annotation.</title>
        <authorList>
            <consortium name="The Broad Institute Genomics Platform"/>
            <consortium name="The Broad Institute Genome Sequencing Center for Infectious Disease"/>
            <person name="Wu L."/>
            <person name="Ma J."/>
        </authorList>
    </citation>
    <scope>NUCLEOTIDE SEQUENCE [LARGE SCALE GENOMIC DNA]</scope>
    <source>
        <strain evidence="2">JCM 30346</strain>
    </source>
</reference>
<keyword evidence="2" id="KW-1185">Reference proteome</keyword>
<protein>
    <submittedName>
        <fullName evidence="1">Uncharacterized protein</fullName>
    </submittedName>
</protein>